<organism evidence="3 4">
    <name type="scientific">Salinisphaera aquimarina</name>
    <dbReference type="NCBI Taxonomy" id="2094031"/>
    <lineage>
        <taxon>Bacteria</taxon>
        <taxon>Pseudomonadati</taxon>
        <taxon>Pseudomonadota</taxon>
        <taxon>Gammaproteobacteria</taxon>
        <taxon>Salinisphaerales</taxon>
        <taxon>Salinisphaeraceae</taxon>
        <taxon>Salinisphaera</taxon>
    </lineage>
</organism>
<sequence>MTRQTQIVDPADSPDPFASFPARLQRTARAQPDHTAIVYGRRRIAWAAFHARVRLIAGRLQAAGIGADDKVAMLAHNCPEYLELFAATLHAGACAVPLSSMATGAALEAMLRDSDARVLLVSAKGRDALGTHIDNVDAIAPAHRLALDFEAPGWRAFEDWVAESPGEIEPAAVTPDRHFNLIYSSGTTGTPKGILHDHRMRARQLYRLAAYGYDDTAITLVSTPLYSNTTLVSALPALNGGGTLVLMPKFDERGFLELAERERVTHAMLVPVQYQRLLAHPDFDDFDLSSFRLKSSTSAPLRRSVMEDAMKRWPGRLVEVYGLTEGGVSTMLDANAFPDKLDTVGRPAEGVELNILDEQGRECAAGETGEIVGRATAMMAGYYNRPDLTEQMIWHDAHGAMFFKTGDLGRLDADGFLTILDRKKDMIISGGFNIYASDLEAVLLQHPGVADAAVIGIPSERWGETPLGLVVRRANDNTAPAVICEWANTQLGHSQRLAGVELRDELPRSSIGKILKRELREPYLDEAGAD</sequence>
<feature type="domain" description="AMP-binding enzyme C-terminal" evidence="2">
    <location>
        <begin position="439"/>
        <end position="513"/>
    </location>
</feature>
<name>A0ABV7EWW3_9GAMM</name>
<comment type="caution">
    <text evidence="3">The sequence shown here is derived from an EMBL/GenBank/DDBJ whole genome shotgun (WGS) entry which is preliminary data.</text>
</comment>
<dbReference type="EMBL" id="JBHRSS010000010">
    <property type="protein sequence ID" value="MFC3106047.1"/>
    <property type="molecule type" value="Genomic_DNA"/>
</dbReference>
<evidence type="ECO:0000313" key="4">
    <source>
        <dbReference type="Proteomes" id="UP001595462"/>
    </source>
</evidence>
<dbReference type="InterPro" id="IPR050237">
    <property type="entry name" value="ATP-dep_AMP-bd_enzyme"/>
</dbReference>
<keyword evidence="4" id="KW-1185">Reference proteome</keyword>
<dbReference type="InterPro" id="IPR042099">
    <property type="entry name" value="ANL_N_sf"/>
</dbReference>
<dbReference type="RefSeq" id="WP_380691620.1">
    <property type="nucleotide sequence ID" value="NZ_JBHRSS010000010.1"/>
</dbReference>
<dbReference type="PANTHER" id="PTHR43767">
    <property type="entry name" value="LONG-CHAIN-FATTY-ACID--COA LIGASE"/>
    <property type="match status" value="1"/>
</dbReference>
<dbReference type="InterPro" id="IPR045851">
    <property type="entry name" value="AMP-bd_C_sf"/>
</dbReference>
<reference evidence="4" key="1">
    <citation type="journal article" date="2019" name="Int. J. Syst. Evol. Microbiol.">
        <title>The Global Catalogue of Microorganisms (GCM) 10K type strain sequencing project: providing services to taxonomists for standard genome sequencing and annotation.</title>
        <authorList>
            <consortium name="The Broad Institute Genomics Platform"/>
            <consortium name="The Broad Institute Genome Sequencing Center for Infectious Disease"/>
            <person name="Wu L."/>
            <person name="Ma J."/>
        </authorList>
    </citation>
    <scope>NUCLEOTIDE SEQUENCE [LARGE SCALE GENOMIC DNA]</scope>
    <source>
        <strain evidence="4">KCTC 52640</strain>
    </source>
</reference>
<dbReference type="Pfam" id="PF13193">
    <property type="entry name" value="AMP-binding_C"/>
    <property type="match status" value="1"/>
</dbReference>
<evidence type="ECO:0000313" key="3">
    <source>
        <dbReference type="EMBL" id="MFC3106047.1"/>
    </source>
</evidence>
<protein>
    <submittedName>
        <fullName evidence="3">Class I adenylate-forming enzyme family protein</fullName>
    </submittedName>
</protein>
<feature type="domain" description="AMP-dependent synthetase/ligase" evidence="1">
    <location>
        <begin position="24"/>
        <end position="383"/>
    </location>
</feature>
<dbReference type="SUPFAM" id="SSF56801">
    <property type="entry name" value="Acetyl-CoA synthetase-like"/>
    <property type="match status" value="1"/>
</dbReference>
<evidence type="ECO:0000259" key="1">
    <source>
        <dbReference type="Pfam" id="PF00501"/>
    </source>
</evidence>
<accession>A0ABV7EWW3</accession>
<dbReference type="Proteomes" id="UP001595462">
    <property type="component" value="Unassembled WGS sequence"/>
</dbReference>
<dbReference type="InterPro" id="IPR000873">
    <property type="entry name" value="AMP-dep_synth/lig_dom"/>
</dbReference>
<gene>
    <name evidence="3" type="ORF">ACFOSU_19425</name>
</gene>
<dbReference type="Gene3D" id="3.30.300.30">
    <property type="match status" value="1"/>
</dbReference>
<proteinExistence type="predicted"/>
<dbReference type="PANTHER" id="PTHR43767:SF7">
    <property type="entry name" value="MEDIUM_LONG-CHAIN-FATTY-ACID--COA LIGASE FADD8"/>
    <property type="match status" value="1"/>
</dbReference>
<dbReference type="InterPro" id="IPR020845">
    <property type="entry name" value="AMP-binding_CS"/>
</dbReference>
<dbReference type="Pfam" id="PF00501">
    <property type="entry name" value="AMP-binding"/>
    <property type="match status" value="1"/>
</dbReference>
<dbReference type="Gene3D" id="3.40.50.12780">
    <property type="entry name" value="N-terminal domain of ligase-like"/>
    <property type="match status" value="1"/>
</dbReference>
<evidence type="ECO:0000259" key="2">
    <source>
        <dbReference type="Pfam" id="PF13193"/>
    </source>
</evidence>
<dbReference type="InterPro" id="IPR025110">
    <property type="entry name" value="AMP-bd_C"/>
</dbReference>
<dbReference type="PROSITE" id="PS00455">
    <property type="entry name" value="AMP_BINDING"/>
    <property type="match status" value="1"/>
</dbReference>